<evidence type="ECO:0000256" key="4">
    <source>
        <dbReference type="SAM" id="SignalP"/>
    </source>
</evidence>
<name>A0A5M9QWX6_9GAMM</name>
<evidence type="ECO:0000313" key="9">
    <source>
        <dbReference type="EMBL" id="KAA8713204.1"/>
    </source>
</evidence>
<dbReference type="GO" id="GO:0022857">
    <property type="term" value="F:transmembrane transporter activity"/>
    <property type="evidence" value="ECO:0007669"/>
    <property type="project" value="InterPro"/>
</dbReference>
<dbReference type="RefSeq" id="WP_150385124.1">
    <property type="nucleotide sequence ID" value="NZ_BAAAFS010000006.1"/>
</dbReference>
<feature type="signal peptide" evidence="4">
    <location>
        <begin position="1"/>
        <end position="23"/>
    </location>
</feature>
<comment type="similarity">
    <text evidence="2">Belongs to the membrane fusion protein (MFP) (TC 8.A.1) family.</text>
</comment>
<feature type="region of interest" description="Disordered" evidence="3">
    <location>
        <begin position="387"/>
        <end position="408"/>
    </location>
</feature>
<dbReference type="PANTHER" id="PTHR30158">
    <property type="entry name" value="ACRA/E-RELATED COMPONENT OF DRUG EFFLUX TRANSPORTER"/>
    <property type="match status" value="1"/>
</dbReference>
<dbReference type="InterPro" id="IPR058627">
    <property type="entry name" value="MdtA-like_C"/>
</dbReference>
<dbReference type="InterPro" id="IPR058624">
    <property type="entry name" value="MdtA-like_HH"/>
</dbReference>
<evidence type="ECO:0000256" key="3">
    <source>
        <dbReference type="SAM" id="MobiDB-lite"/>
    </source>
</evidence>
<feature type="domain" description="Multidrug resistance protein MdtA-like C-terminal permuted SH3" evidence="8">
    <location>
        <begin position="312"/>
        <end position="369"/>
    </location>
</feature>
<feature type="domain" description="Multidrug resistance protein MdtA-like barrel-sandwich hybrid" evidence="6">
    <location>
        <begin position="68"/>
        <end position="206"/>
    </location>
</feature>
<evidence type="ECO:0000256" key="1">
    <source>
        <dbReference type="ARBA" id="ARBA00004519"/>
    </source>
</evidence>
<dbReference type="FunFam" id="2.40.420.20:FF:000001">
    <property type="entry name" value="Efflux RND transporter periplasmic adaptor subunit"/>
    <property type="match status" value="1"/>
</dbReference>
<accession>A0A5M9QWX6</accession>
<dbReference type="GO" id="GO:0005886">
    <property type="term" value="C:plasma membrane"/>
    <property type="evidence" value="ECO:0007669"/>
    <property type="project" value="UniProtKB-SubCell"/>
</dbReference>
<dbReference type="SUPFAM" id="SSF111369">
    <property type="entry name" value="HlyD-like secretion proteins"/>
    <property type="match status" value="1"/>
</dbReference>
<reference evidence="9 10" key="1">
    <citation type="submission" date="2019-09" db="EMBL/GenBank/DDBJ databases">
        <title>Draft genome sequence of various Type strains from the CCUG.</title>
        <authorList>
            <person name="Pineiro-Iglesias B."/>
            <person name="Tunovic T."/>
            <person name="Unosson C."/>
            <person name="Inganas E."/>
            <person name="Ohlen M."/>
            <person name="Cardew S."/>
            <person name="Jensie-Markopoulos S."/>
            <person name="Salva-Serra F."/>
            <person name="Jaen-Luchoro D."/>
            <person name="Karlsson R."/>
            <person name="Svensson-Stadler L."/>
            <person name="Chun J."/>
            <person name="Moore E."/>
        </authorList>
    </citation>
    <scope>NUCLEOTIDE SEQUENCE [LARGE SCALE GENOMIC DNA]</scope>
    <source>
        <strain evidence="9 10">CCUG 53682T</strain>
    </source>
</reference>
<organism evidence="9 10">
    <name type="scientific">Morganella psychrotolerans</name>
    <dbReference type="NCBI Taxonomy" id="368603"/>
    <lineage>
        <taxon>Bacteria</taxon>
        <taxon>Pseudomonadati</taxon>
        <taxon>Pseudomonadota</taxon>
        <taxon>Gammaproteobacteria</taxon>
        <taxon>Enterobacterales</taxon>
        <taxon>Morganellaceae</taxon>
        <taxon>Morganella</taxon>
    </lineage>
</organism>
<evidence type="ECO:0000259" key="5">
    <source>
        <dbReference type="Pfam" id="PF25876"/>
    </source>
</evidence>
<dbReference type="Pfam" id="PF25917">
    <property type="entry name" value="BSH_RND"/>
    <property type="match status" value="1"/>
</dbReference>
<comment type="caution">
    <text evidence="9">The sequence shown here is derived from an EMBL/GenBank/DDBJ whole genome shotgun (WGS) entry which is preliminary data.</text>
</comment>
<feature type="compositionally biased region" description="Polar residues" evidence="3">
    <location>
        <begin position="389"/>
        <end position="408"/>
    </location>
</feature>
<evidence type="ECO:0000256" key="2">
    <source>
        <dbReference type="ARBA" id="ARBA00009477"/>
    </source>
</evidence>
<dbReference type="AlphaFoldDB" id="A0A5M9QWX6"/>
<dbReference type="Gene3D" id="2.40.420.20">
    <property type="match status" value="1"/>
</dbReference>
<dbReference type="Pfam" id="PF25876">
    <property type="entry name" value="HH_MFP_RND"/>
    <property type="match status" value="1"/>
</dbReference>
<dbReference type="Pfam" id="PF25967">
    <property type="entry name" value="RND-MFP_C"/>
    <property type="match status" value="1"/>
</dbReference>
<feature type="domain" description="Multidrug resistance protein MdtA-like beta-barrel" evidence="7">
    <location>
        <begin position="217"/>
        <end position="306"/>
    </location>
</feature>
<dbReference type="InterPro" id="IPR058625">
    <property type="entry name" value="MdtA-like_BSH"/>
</dbReference>
<dbReference type="InterPro" id="IPR058626">
    <property type="entry name" value="MdtA-like_b-barrel"/>
</dbReference>
<sequence>MKMKIGVYATIFAAIAMGNIAAAQDNKNESKPESTSDIMLAKVPVAEVIQRDIVPFSEFTGYLAAPKIVELRPRVGGRINSVSIPEGQIIQKGDLLFLIDPQPFQIALDNAIGQLSQAEASALRANSDYNRIKKLIDKGVVSRKDYDDAQANRTVSNAQVKSAKAAVDAAKLNLSYTQVKAPITGRVDRALITEGNLVTGGDINTATLLTTIVSIDPVYAYFDIDEKTFHKLSAIQAESGTDQGTERPSVNISVSEEKNYPYSGSLDFMSNQIDRTTGTVKARAVVKNKNGTLIPGSFIRVQLPVGIKTSSILIDDQAIGFNQGQSYVLVIDNSNKAVYRQVEPGAMIDGLRVIKSGLVKGERIIIKGLVRPGMEVMPENVPMYLPEAENNNIGQSSDSVLNEAEGNQ</sequence>
<dbReference type="Gene3D" id="1.10.287.470">
    <property type="entry name" value="Helix hairpin bin"/>
    <property type="match status" value="1"/>
</dbReference>
<gene>
    <name evidence="9" type="ORF">F4V73_17015</name>
</gene>
<dbReference type="InterPro" id="IPR006143">
    <property type="entry name" value="RND_pump_MFP"/>
</dbReference>
<dbReference type="PANTHER" id="PTHR30158:SF10">
    <property type="entry name" value="CATION EFFLUX PUMP"/>
    <property type="match status" value="1"/>
</dbReference>
<evidence type="ECO:0000259" key="8">
    <source>
        <dbReference type="Pfam" id="PF25967"/>
    </source>
</evidence>
<dbReference type="Gene3D" id="2.40.30.170">
    <property type="match status" value="1"/>
</dbReference>
<proteinExistence type="inferred from homology"/>
<dbReference type="EMBL" id="VXKB01000007">
    <property type="protein sequence ID" value="KAA8713204.1"/>
    <property type="molecule type" value="Genomic_DNA"/>
</dbReference>
<dbReference type="GO" id="GO:0046677">
    <property type="term" value="P:response to antibiotic"/>
    <property type="evidence" value="ECO:0007669"/>
    <property type="project" value="TreeGrafter"/>
</dbReference>
<dbReference type="Proteomes" id="UP000322181">
    <property type="component" value="Unassembled WGS sequence"/>
</dbReference>
<evidence type="ECO:0000259" key="6">
    <source>
        <dbReference type="Pfam" id="PF25917"/>
    </source>
</evidence>
<dbReference type="NCBIfam" id="TIGR01730">
    <property type="entry name" value="RND_mfp"/>
    <property type="match status" value="1"/>
</dbReference>
<feature type="domain" description="Multidrug resistance protein MdtA-like alpha-helical hairpin" evidence="5">
    <location>
        <begin position="108"/>
        <end position="177"/>
    </location>
</feature>
<keyword evidence="4" id="KW-0732">Signal</keyword>
<evidence type="ECO:0000313" key="10">
    <source>
        <dbReference type="Proteomes" id="UP000322181"/>
    </source>
</evidence>
<dbReference type="Pfam" id="PF25944">
    <property type="entry name" value="Beta-barrel_RND"/>
    <property type="match status" value="1"/>
</dbReference>
<comment type="subcellular location">
    <subcellularLocation>
        <location evidence="1">Cell inner membrane</location>
        <topology evidence="1">Lipid-anchor</topology>
    </subcellularLocation>
</comment>
<feature type="chain" id="PRO_5024313324" evidence="4">
    <location>
        <begin position="24"/>
        <end position="408"/>
    </location>
</feature>
<evidence type="ECO:0000259" key="7">
    <source>
        <dbReference type="Pfam" id="PF25944"/>
    </source>
</evidence>
<protein>
    <submittedName>
        <fullName evidence="9">Efflux RND transporter periplasmic adaptor subunit</fullName>
    </submittedName>
</protein>
<dbReference type="Gene3D" id="2.40.50.100">
    <property type="match status" value="1"/>
</dbReference>